<feature type="non-terminal residue" evidence="1">
    <location>
        <position position="1"/>
    </location>
</feature>
<evidence type="ECO:0000313" key="2">
    <source>
        <dbReference type="Proteomes" id="UP000681720"/>
    </source>
</evidence>
<reference evidence="1" key="1">
    <citation type="submission" date="2021-02" db="EMBL/GenBank/DDBJ databases">
        <authorList>
            <person name="Nowell W R."/>
        </authorList>
    </citation>
    <scope>NUCLEOTIDE SEQUENCE</scope>
</reference>
<accession>A0A8S3G9V2</accession>
<sequence>TTTTHHTLNISKKRCKSKPYFILDLVRIKKRTDTTETMRRDDSQHHFKSSHNMLDKLSNKISAIKGDITAAVKERGRSISSDRHNSIFSTSSVAIMNNVAFTLQDDAPSITTHGTQLSNMSGEYKFATLDKNSLSIKY</sequence>
<comment type="caution">
    <text evidence="1">The sequence shown here is derived from an EMBL/GenBank/DDBJ whole genome shotgun (WGS) entry which is preliminary data.</text>
</comment>
<gene>
    <name evidence="1" type="ORF">GIL414_LOCUS65543</name>
</gene>
<protein>
    <submittedName>
        <fullName evidence="1">Uncharacterized protein</fullName>
    </submittedName>
</protein>
<dbReference type="Proteomes" id="UP000681720">
    <property type="component" value="Unassembled WGS sequence"/>
</dbReference>
<organism evidence="1 2">
    <name type="scientific">Rotaria magnacalcarata</name>
    <dbReference type="NCBI Taxonomy" id="392030"/>
    <lineage>
        <taxon>Eukaryota</taxon>
        <taxon>Metazoa</taxon>
        <taxon>Spiralia</taxon>
        <taxon>Gnathifera</taxon>
        <taxon>Rotifera</taxon>
        <taxon>Eurotatoria</taxon>
        <taxon>Bdelloidea</taxon>
        <taxon>Philodinida</taxon>
        <taxon>Philodinidae</taxon>
        <taxon>Rotaria</taxon>
    </lineage>
</organism>
<evidence type="ECO:0000313" key="1">
    <source>
        <dbReference type="EMBL" id="CAF5158020.1"/>
    </source>
</evidence>
<dbReference type="EMBL" id="CAJOBJ010296077">
    <property type="protein sequence ID" value="CAF5158020.1"/>
    <property type="molecule type" value="Genomic_DNA"/>
</dbReference>
<name>A0A8S3G9V2_9BILA</name>
<dbReference type="AlphaFoldDB" id="A0A8S3G9V2"/>
<proteinExistence type="predicted"/>